<dbReference type="AlphaFoldDB" id="A0A0L8GKT6"/>
<sequence length="74" mass="8453">MDPANLSANYSPEKKWYLFLFLLFNVCFFFGGKQHHSGANIIVLLFFKPLLIVLDVCLLTIGLWSGQNILHIVL</sequence>
<reference evidence="2" key="1">
    <citation type="submission" date="2015-07" db="EMBL/GenBank/DDBJ databases">
        <title>MeaNS - Measles Nucleotide Surveillance Program.</title>
        <authorList>
            <person name="Tran T."/>
            <person name="Druce J."/>
        </authorList>
    </citation>
    <scope>NUCLEOTIDE SEQUENCE</scope>
    <source>
        <strain evidence="2">UCB-OBI-ISO-001</strain>
        <tissue evidence="2">Gonad</tissue>
    </source>
</reference>
<gene>
    <name evidence="2" type="ORF">OCBIM_22031890mg</name>
</gene>
<dbReference type="EMBL" id="KQ421373">
    <property type="protein sequence ID" value="KOF77611.1"/>
    <property type="molecule type" value="Genomic_DNA"/>
</dbReference>
<protein>
    <submittedName>
        <fullName evidence="2">Uncharacterized protein</fullName>
    </submittedName>
</protein>
<keyword evidence="1" id="KW-0812">Transmembrane</keyword>
<evidence type="ECO:0000313" key="2">
    <source>
        <dbReference type="EMBL" id="KOF77611.1"/>
    </source>
</evidence>
<proteinExistence type="predicted"/>
<keyword evidence="1" id="KW-0472">Membrane</keyword>
<evidence type="ECO:0000256" key="1">
    <source>
        <dbReference type="SAM" id="Phobius"/>
    </source>
</evidence>
<name>A0A0L8GKT6_OCTBM</name>
<organism evidence="2">
    <name type="scientific">Octopus bimaculoides</name>
    <name type="common">California two-spotted octopus</name>
    <dbReference type="NCBI Taxonomy" id="37653"/>
    <lineage>
        <taxon>Eukaryota</taxon>
        <taxon>Metazoa</taxon>
        <taxon>Spiralia</taxon>
        <taxon>Lophotrochozoa</taxon>
        <taxon>Mollusca</taxon>
        <taxon>Cephalopoda</taxon>
        <taxon>Coleoidea</taxon>
        <taxon>Octopodiformes</taxon>
        <taxon>Octopoda</taxon>
        <taxon>Incirrata</taxon>
        <taxon>Octopodidae</taxon>
        <taxon>Octopus</taxon>
    </lineage>
</organism>
<feature type="transmembrane region" description="Helical" evidence="1">
    <location>
        <begin position="16"/>
        <end position="32"/>
    </location>
</feature>
<accession>A0A0L8GKT6</accession>
<feature type="transmembrane region" description="Helical" evidence="1">
    <location>
        <begin position="39"/>
        <end position="64"/>
    </location>
</feature>
<keyword evidence="1" id="KW-1133">Transmembrane helix</keyword>